<evidence type="ECO:0000256" key="1">
    <source>
        <dbReference type="ARBA" id="ARBA00023015"/>
    </source>
</evidence>
<dbReference type="InterPro" id="IPR036390">
    <property type="entry name" value="WH_DNA-bd_sf"/>
</dbReference>
<dbReference type="Pfam" id="PF07729">
    <property type="entry name" value="FCD"/>
    <property type="match status" value="1"/>
</dbReference>
<dbReference type="CDD" id="cd07377">
    <property type="entry name" value="WHTH_GntR"/>
    <property type="match status" value="1"/>
</dbReference>
<evidence type="ECO:0000313" key="6">
    <source>
        <dbReference type="Proteomes" id="UP001203284"/>
    </source>
</evidence>
<keyword evidence="3" id="KW-0804">Transcription</keyword>
<dbReference type="Gene3D" id="1.10.10.10">
    <property type="entry name" value="Winged helix-like DNA-binding domain superfamily/Winged helix DNA-binding domain"/>
    <property type="match status" value="1"/>
</dbReference>
<dbReference type="InterPro" id="IPR011711">
    <property type="entry name" value="GntR_C"/>
</dbReference>
<dbReference type="Proteomes" id="UP001203284">
    <property type="component" value="Unassembled WGS sequence"/>
</dbReference>
<dbReference type="Gene3D" id="1.20.120.530">
    <property type="entry name" value="GntR ligand-binding domain-like"/>
    <property type="match status" value="1"/>
</dbReference>
<feature type="domain" description="HTH gntR-type" evidence="4">
    <location>
        <begin position="1"/>
        <end position="67"/>
    </location>
</feature>
<accession>A0ABT0DDV0</accession>
<name>A0ABT0DDV0_9HYPH</name>
<evidence type="ECO:0000256" key="2">
    <source>
        <dbReference type="ARBA" id="ARBA00023125"/>
    </source>
</evidence>
<protein>
    <submittedName>
        <fullName evidence="5">FCD domain-containing protein</fullName>
    </submittedName>
</protein>
<dbReference type="EMBL" id="JALKCH010000009">
    <property type="protein sequence ID" value="MCK0198146.1"/>
    <property type="molecule type" value="Genomic_DNA"/>
</dbReference>
<dbReference type="PANTHER" id="PTHR43537">
    <property type="entry name" value="TRANSCRIPTIONAL REGULATOR, GNTR FAMILY"/>
    <property type="match status" value="1"/>
</dbReference>
<dbReference type="PRINTS" id="PR00035">
    <property type="entry name" value="HTHGNTR"/>
</dbReference>
<gene>
    <name evidence="5" type="ORF">MWN34_14625</name>
</gene>
<keyword evidence="1" id="KW-0805">Transcription regulation</keyword>
<keyword evidence="2" id="KW-0238">DNA-binding</keyword>
<sequence>MREQIAERLAGMIQSGLLKIGDELPSEREIAQMLDVSRETVRGAVQMLAAIGMVEISQGARTRIIGTEGFGRSTLPDAAELSRYGAEDVYRARLLIEVFVVRSATQHIDADTRYRLHRLVEAQAEMTEDPIRFLISDAEFHQLIFRAGRNLLLAHFLDEAYGFALTCRRQALLEPGAVGRSVEDHRLIVSAFDARDPDAAAAAMERHITRVHETTLQVLEA</sequence>
<dbReference type="InterPro" id="IPR008920">
    <property type="entry name" value="TF_FadR/GntR_C"/>
</dbReference>
<dbReference type="SMART" id="SM00345">
    <property type="entry name" value="HTH_GNTR"/>
    <property type="match status" value="1"/>
</dbReference>
<proteinExistence type="predicted"/>
<dbReference type="InterPro" id="IPR000524">
    <property type="entry name" value="Tscrpt_reg_HTH_GntR"/>
</dbReference>
<dbReference type="PROSITE" id="PS50949">
    <property type="entry name" value="HTH_GNTR"/>
    <property type="match status" value="1"/>
</dbReference>
<comment type="caution">
    <text evidence="5">The sequence shown here is derived from an EMBL/GenBank/DDBJ whole genome shotgun (WGS) entry which is preliminary data.</text>
</comment>
<reference evidence="5 6" key="1">
    <citation type="submission" date="2022-04" db="EMBL/GenBank/DDBJ databases">
        <authorList>
            <person name="Grouzdev D.S."/>
            <person name="Pantiukh K.S."/>
            <person name="Krutkina M.S."/>
        </authorList>
    </citation>
    <scope>NUCLEOTIDE SEQUENCE [LARGE SCALE GENOMIC DNA]</scope>
    <source>
        <strain evidence="5 6">6x-1</strain>
    </source>
</reference>
<evidence type="ECO:0000313" key="5">
    <source>
        <dbReference type="EMBL" id="MCK0198146.1"/>
    </source>
</evidence>
<dbReference type="PANTHER" id="PTHR43537:SF5">
    <property type="entry name" value="UXU OPERON TRANSCRIPTIONAL REGULATOR"/>
    <property type="match status" value="1"/>
</dbReference>
<dbReference type="RefSeq" id="WP_247030045.1">
    <property type="nucleotide sequence ID" value="NZ_JALKCH010000009.1"/>
</dbReference>
<organism evidence="5 6">
    <name type="scientific">Ancylobacter crimeensis</name>
    <dbReference type="NCBI Taxonomy" id="2579147"/>
    <lineage>
        <taxon>Bacteria</taxon>
        <taxon>Pseudomonadati</taxon>
        <taxon>Pseudomonadota</taxon>
        <taxon>Alphaproteobacteria</taxon>
        <taxon>Hyphomicrobiales</taxon>
        <taxon>Xanthobacteraceae</taxon>
        <taxon>Ancylobacter</taxon>
    </lineage>
</organism>
<dbReference type="SMART" id="SM00895">
    <property type="entry name" value="FCD"/>
    <property type="match status" value="1"/>
</dbReference>
<keyword evidence="6" id="KW-1185">Reference proteome</keyword>
<dbReference type="Pfam" id="PF00392">
    <property type="entry name" value="GntR"/>
    <property type="match status" value="1"/>
</dbReference>
<dbReference type="SUPFAM" id="SSF46785">
    <property type="entry name" value="Winged helix' DNA-binding domain"/>
    <property type="match status" value="1"/>
</dbReference>
<dbReference type="InterPro" id="IPR036388">
    <property type="entry name" value="WH-like_DNA-bd_sf"/>
</dbReference>
<evidence type="ECO:0000259" key="4">
    <source>
        <dbReference type="PROSITE" id="PS50949"/>
    </source>
</evidence>
<evidence type="ECO:0000256" key="3">
    <source>
        <dbReference type="ARBA" id="ARBA00023163"/>
    </source>
</evidence>
<dbReference type="SUPFAM" id="SSF48008">
    <property type="entry name" value="GntR ligand-binding domain-like"/>
    <property type="match status" value="1"/>
</dbReference>